<gene>
    <name evidence="2" type="ORF">K469DRAFT_149445</name>
</gene>
<keyword evidence="3" id="KW-1185">Reference proteome</keyword>
<name>A0A6A6E763_9PEZI</name>
<evidence type="ECO:0000313" key="3">
    <source>
        <dbReference type="Proteomes" id="UP000800200"/>
    </source>
</evidence>
<feature type="chain" id="PRO_5025587599" evidence="1">
    <location>
        <begin position="22"/>
        <end position="77"/>
    </location>
</feature>
<proteinExistence type="predicted"/>
<reference evidence="2" key="1">
    <citation type="journal article" date="2020" name="Stud. Mycol.">
        <title>101 Dothideomycetes genomes: a test case for predicting lifestyles and emergence of pathogens.</title>
        <authorList>
            <person name="Haridas S."/>
            <person name="Albert R."/>
            <person name="Binder M."/>
            <person name="Bloem J."/>
            <person name="Labutti K."/>
            <person name="Salamov A."/>
            <person name="Andreopoulos B."/>
            <person name="Baker S."/>
            <person name="Barry K."/>
            <person name="Bills G."/>
            <person name="Bluhm B."/>
            <person name="Cannon C."/>
            <person name="Castanera R."/>
            <person name="Culley D."/>
            <person name="Daum C."/>
            <person name="Ezra D."/>
            <person name="Gonzalez J."/>
            <person name="Henrissat B."/>
            <person name="Kuo A."/>
            <person name="Liang C."/>
            <person name="Lipzen A."/>
            <person name="Lutzoni F."/>
            <person name="Magnuson J."/>
            <person name="Mondo S."/>
            <person name="Nolan M."/>
            <person name="Ohm R."/>
            <person name="Pangilinan J."/>
            <person name="Park H.-J."/>
            <person name="Ramirez L."/>
            <person name="Alfaro M."/>
            <person name="Sun H."/>
            <person name="Tritt A."/>
            <person name="Yoshinaga Y."/>
            <person name="Zwiers L.-H."/>
            <person name="Turgeon B."/>
            <person name="Goodwin S."/>
            <person name="Spatafora J."/>
            <person name="Crous P."/>
            <person name="Grigoriev I."/>
        </authorList>
    </citation>
    <scope>NUCLEOTIDE SEQUENCE</scope>
    <source>
        <strain evidence="2">CBS 207.26</strain>
    </source>
</reference>
<dbReference type="AlphaFoldDB" id="A0A6A6E763"/>
<sequence length="77" mass="9149">MWRMNLIWGCSQIMLVVDTLGPHYPLPDIPLFWAVLPRIYNEEKERRKPGLQGYGHKVWTMENHAQHLNLLESHRVS</sequence>
<accession>A0A6A6E763</accession>
<organism evidence="2 3">
    <name type="scientific">Zopfia rhizophila CBS 207.26</name>
    <dbReference type="NCBI Taxonomy" id="1314779"/>
    <lineage>
        <taxon>Eukaryota</taxon>
        <taxon>Fungi</taxon>
        <taxon>Dikarya</taxon>
        <taxon>Ascomycota</taxon>
        <taxon>Pezizomycotina</taxon>
        <taxon>Dothideomycetes</taxon>
        <taxon>Dothideomycetes incertae sedis</taxon>
        <taxon>Zopfiaceae</taxon>
        <taxon>Zopfia</taxon>
    </lineage>
</organism>
<feature type="signal peptide" evidence="1">
    <location>
        <begin position="1"/>
        <end position="21"/>
    </location>
</feature>
<keyword evidence="1" id="KW-0732">Signal</keyword>
<evidence type="ECO:0000256" key="1">
    <source>
        <dbReference type="SAM" id="SignalP"/>
    </source>
</evidence>
<protein>
    <submittedName>
        <fullName evidence="2">Uncharacterized protein</fullName>
    </submittedName>
</protein>
<dbReference type="EMBL" id="ML994630">
    <property type="protein sequence ID" value="KAF2186308.1"/>
    <property type="molecule type" value="Genomic_DNA"/>
</dbReference>
<dbReference type="Proteomes" id="UP000800200">
    <property type="component" value="Unassembled WGS sequence"/>
</dbReference>
<evidence type="ECO:0000313" key="2">
    <source>
        <dbReference type="EMBL" id="KAF2186308.1"/>
    </source>
</evidence>